<dbReference type="PANTHER" id="PTHR31126">
    <property type="entry name" value="TYROSINE-PROTEIN PHOSPHATASE"/>
    <property type="match status" value="1"/>
</dbReference>
<dbReference type="InterPro" id="IPR016130">
    <property type="entry name" value="Tyr_Pase_AS"/>
</dbReference>
<dbReference type="EMBL" id="CM010719">
    <property type="protein sequence ID" value="RZC63435.1"/>
    <property type="molecule type" value="Genomic_DNA"/>
</dbReference>
<gene>
    <name evidence="9" type="ORF">C5167_025218</name>
</gene>
<dbReference type="PROSITE" id="PS50054">
    <property type="entry name" value="TYR_PHOSPHATASE_DUAL"/>
    <property type="match status" value="1"/>
</dbReference>
<dbReference type="Proteomes" id="UP000316621">
    <property type="component" value="Chromosome 5"/>
</dbReference>
<dbReference type="Gene3D" id="3.90.190.10">
    <property type="entry name" value="Protein tyrosine phosphatase superfamily"/>
    <property type="match status" value="1"/>
</dbReference>
<comment type="catalytic activity">
    <reaction evidence="6">
        <text>1,5-bis(diphospho)-1D-myo-inositol 2,3,4,6-tetrakisphosphate + H2O = 1-diphospho-1D-myo-inositol 2,3,4,5,6-pentakisphosphate + phosphate + 2 H(+)</text>
        <dbReference type="Rhea" id="RHEA:79699"/>
        <dbReference type="ChEBI" id="CHEBI:15377"/>
        <dbReference type="ChEBI" id="CHEBI:15378"/>
        <dbReference type="ChEBI" id="CHEBI:43474"/>
        <dbReference type="ChEBI" id="CHEBI:74946"/>
        <dbReference type="ChEBI" id="CHEBI:77983"/>
        <dbReference type="EC" id="3.6.1.52"/>
    </reaction>
    <physiologicalReaction direction="left-to-right" evidence="6">
        <dbReference type="Rhea" id="RHEA:79700"/>
    </physiologicalReaction>
</comment>
<evidence type="ECO:0000256" key="7">
    <source>
        <dbReference type="ARBA" id="ARBA00048424"/>
    </source>
</evidence>
<dbReference type="Pfam" id="PF03162">
    <property type="entry name" value="Y_phosphatase2"/>
    <property type="match status" value="1"/>
</dbReference>
<evidence type="ECO:0000256" key="6">
    <source>
        <dbReference type="ARBA" id="ARBA00047927"/>
    </source>
</evidence>
<dbReference type="GO" id="GO:0005737">
    <property type="term" value="C:cytoplasm"/>
    <property type="evidence" value="ECO:0007669"/>
    <property type="project" value="TreeGrafter"/>
</dbReference>
<evidence type="ECO:0000256" key="4">
    <source>
        <dbReference type="ARBA" id="ARBA00047342"/>
    </source>
</evidence>
<dbReference type="PRINTS" id="PR01911">
    <property type="entry name" value="PFDSPHPHTASE"/>
</dbReference>
<dbReference type="STRING" id="3469.A0A4Y7JUQ8"/>
<dbReference type="OrthoDB" id="6375174at2759"/>
<dbReference type="OMA" id="CLIMEAD"/>
<dbReference type="AlphaFoldDB" id="A0A4Y7JUQ8"/>
<protein>
    <recommendedName>
        <fullName evidence="1">diphosphoinositol-polyphosphate diphosphatase</fullName>
        <ecNumber evidence="1">3.6.1.52</ecNumber>
    </recommendedName>
</protein>
<evidence type="ECO:0000256" key="2">
    <source>
        <dbReference type="ARBA" id="ARBA00022801"/>
    </source>
</evidence>
<comment type="similarity">
    <text evidence="3">Belongs to the protein-tyrosine phosphatase family. Atypical dual-specificity phosphatase Siw14-like subfamily.</text>
</comment>
<evidence type="ECO:0000256" key="1">
    <source>
        <dbReference type="ARBA" id="ARBA00012527"/>
    </source>
</evidence>
<dbReference type="FunFam" id="3.90.190.10:FF:000024">
    <property type="entry name" value="probable tyrosine-protein phosphatase At1g05000"/>
    <property type="match status" value="1"/>
</dbReference>
<comment type="catalytic activity">
    <reaction evidence="7">
        <text>6-diphospho-1D-myo-inositol pentakisphosphate + H2O = 1D-myo-inositol hexakisphosphate + phosphate + H(+)</text>
        <dbReference type="Rhea" id="RHEA:79703"/>
        <dbReference type="ChEBI" id="CHEBI:15377"/>
        <dbReference type="ChEBI" id="CHEBI:15378"/>
        <dbReference type="ChEBI" id="CHEBI:43474"/>
        <dbReference type="ChEBI" id="CHEBI:58130"/>
        <dbReference type="ChEBI" id="CHEBI:230534"/>
        <dbReference type="EC" id="3.6.1.52"/>
    </reaction>
    <physiologicalReaction direction="left-to-right" evidence="7">
        <dbReference type="Rhea" id="RHEA:79704"/>
    </physiologicalReaction>
</comment>
<keyword evidence="2" id="KW-0378">Hydrolase</keyword>
<dbReference type="CDD" id="cd14528">
    <property type="entry name" value="PFA-DSP_Siw14"/>
    <property type="match status" value="1"/>
</dbReference>
<organism evidence="9 10">
    <name type="scientific">Papaver somniferum</name>
    <name type="common">Opium poppy</name>
    <dbReference type="NCBI Taxonomy" id="3469"/>
    <lineage>
        <taxon>Eukaryota</taxon>
        <taxon>Viridiplantae</taxon>
        <taxon>Streptophyta</taxon>
        <taxon>Embryophyta</taxon>
        <taxon>Tracheophyta</taxon>
        <taxon>Spermatophyta</taxon>
        <taxon>Magnoliopsida</taxon>
        <taxon>Ranunculales</taxon>
        <taxon>Papaveraceae</taxon>
        <taxon>Papaveroideae</taxon>
        <taxon>Papaver</taxon>
    </lineage>
</organism>
<keyword evidence="10" id="KW-1185">Reference proteome</keyword>
<dbReference type="PANTHER" id="PTHR31126:SF46">
    <property type="entry name" value="TYROSINE-PROTEIN PHOSPHATASE DSP5"/>
    <property type="match status" value="1"/>
</dbReference>
<dbReference type="Gramene" id="RZC63435">
    <property type="protein sequence ID" value="RZC63435"/>
    <property type="gene ID" value="C5167_025218"/>
</dbReference>
<evidence type="ECO:0000313" key="10">
    <source>
        <dbReference type="Proteomes" id="UP000316621"/>
    </source>
</evidence>
<dbReference type="EC" id="3.6.1.52" evidence="1"/>
<comment type="catalytic activity">
    <reaction evidence="5">
        <text>3,5-bis(diphospho)-1D-myo-inositol 1,2,4,6-tetrakisphosphate + H2O = 3-diphospho-1D-myo-inositol 1,2,4,5,6-pentakisphosphate + phosphate + 2 H(+)</text>
        <dbReference type="Rhea" id="RHEA:56312"/>
        <dbReference type="ChEBI" id="CHEBI:15377"/>
        <dbReference type="ChEBI" id="CHEBI:15378"/>
        <dbReference type="ChEBI" id="CHEBI:43474"/>
        <dbReference type="ChEBI" id="CHEBI:140372"/>
        <dbReference type="ChEBI" id="CHEBI:140374"/>
        <dbReference type="EC" id="3.6.1.52"/>
    </reaction>
    <physiologicalReaction direction="left-to-right" evidence="5">
        <dbReference type="Rhea" id="RHEA:56313"/>
    </physiologicalReaction>
</comment>
<reference evidence="9 10" key="1">
    <citation type="journal article" date="2018" name="Science">
        <title>The opium poppy genome and morphinan production.</title>
        <authorList>
            <person name="Guo L."/>
            <person name="Winzer T."/>
            <person name="Yang X."/>
            <person name="Li Y."/>
            <person name="Ning Z."/>
            <person name="He Z."/>
            <person name="Teodor R."/>
            <person name="Lu Y."/>
            <person name="Bowser T.A."/>
            <person name="Graham I.A."/>
            <person name="Ye K."/>
        </authorList>
    </citation>
    <scope>NUCLEOTIDE SEQUENCE [LARGE SCALE GENOMIC DNA]</scope>
    <source>
        <strain evidence="10">cv. HN1</strain>
        <tissue evidence="9">Leaves</tissue>
    </source>
</reference>
<sequence length="205" mass="23862">MGLLLEVKEITSNEINNDSSLLVTPYNFSMVERGIYRSSYPDSSNFSFLDTLNLKSIICLCPEPYPEENCKFLRSKNIRLFQFGMEGTKEPFVTVSKDTITEALKVILDVRNHPIMVHCRHGKHRTGCVIGCLRKMQNWCLPAVLEEYQRFAGVKARPTDMKFIENYDTTRLSQCLYGIIYRYVSHNRRLVYQEESVQQKRITSI</sequence>
<comment type="catalytic activity">
    <reaction evidence="4">
        <text>5-diphospho-1D-myo-inositol 1,2,3,4,6-pentakisphosphate + H2O = 1D-myo-inositol hexakisphosphate + phosphate + H(+)</text>
        <dbReference type="Rhea" id="RHEA:22384"/>
        <dbReference type="ChEBI" id="CHEBI:15377"/>
        <dbReference type="ChEBI" id="CHEBI:15378"/>
        <dbReference type="ChEBI" id="CHEBI:43474"/>
        <dbReference type="ChEBI" id="CHEBI:58130"/>
        <dbReference type="ChEBI" id="CHEBI:58628"/>
        <dbReference type="EC" id="3.6.1.52"/>
    </reaction>
    <physiologicalReaction direction="left-to-right" evidence="4">
        <dbReference type="Rhea" id="RHEA:22385"/>
    </physiologicalReaction>
</comment>
<dbReference type="GO" id="GO:0008486">
    <property type="term" value="F:diphosphoinositol-polyphosphate diphosphatase activity"/>
    <property type="evidence" value="ECO:0007669"/>
    <property type="project" value="UniProtKB-EC"/>
</dbReference>
<evidence type="ECO:0000313" key="9">
    <source>
        <dbReference type="EMBL" id="RZC63435.1"/>
    </source>
</evidence>
<dbReference type="SUPFAM" id="SSF52799">
    <property type="entry name" value="(Phosphotyrosine protein) phosphatases II"/>
    <property type="match status" value="1"/>
</dbReference>
<evidence type="ECO:0000256" key="5">
    <source>
        <dbReference type="ARBA" id="ARBA00047562"/>
    </source>
</evidence>
<dbReference type="InterPro" id="IPR020422">
    <property type="entry name" value="TYR_PHOSPHATASE_DUAL_dom"/>
</dbReference>
<evidence type="ECO:0000259" key="8">
    <source>
        <dbReference type="PROSITE" id="PS50054"/>
    </source>
</evidence>
<evidence type="ECO:0000256" key="3">
    <source>
        <dbReference type="ARBA" id="ARBA00044949"/>
    </source>
</evidence>
<proteinExistence type="inferred from homology"/>
<dbReference type="InterPro" id="IPR004861">
    <property type="entry name" value="Siw14-like"/>
</dbReference>
<dbReference type="PROSITE" id="PS00383">
    <property type="entry name" value="TYR_PHOSPHATASE_1"/>
    <property type="match status" value="1"/>
</dbReference>
<accession>A0A4Y7JUQ8</accession>
<dbReference type="InterPro" id="IPR020428">
    <property type="entry name" value="PFA-DSPs"/>
</dbReference>
<name>A0A4Y7JUQ8_PAPSO</name>
<dbReference type="GO" id="GO:0016791">
    <property type="term" value="F:phosphatase activity"/>
    <property type="evidence" value="ECO:0007669"/>
    <property type="project" value="InterPro"/>
</dbReference>
<dbReference type="InterPro" id="IPR029021">
    <property type="entry name" value="Prot-tyrosine_phosphatase-like"/>
</dbReference>
<feature type="domain" description="Tyrosine-protein phosphatase" evidence="8">
    <location>
        <begin position="27"/>
        <end position="176"/>
    </location>
</feature>